<organism evidence="3 4">
    <name type="scientific">Puccinia striiformis</name>
    <dbReference type="NCBI Taxonomy" id="27350"/>
    <lineage>
        <taxon>Eukaryota</taxon>
        <taxon>Fungi</taxon>
        <taxon>Dikarya</taxon>
        <taxon>Basidiomycota</taxon>
        <taxon>Pucciniomycotina</taxon>
        <taxon>Pucciniomycetes</taxon>
        <taxon>Pucciniales</taxon>
        <taxon>Pucciniaceae</taxon>
        <taxon>Puccinia</taxon>
    </lineage>
</organism>
<reference evidence="3 4" key="1">
    <citation type="submission" date="2017-12" db="EMBL/GenBank/DDBJ databases">
        <title>Gene loss provides genomic basis for host adaptation in cereal stripe rust fungi.</title>
        <authorList>
            <person name="Xia C."/>
        </authorList>
    </citation>
    <scope>NUCLEOTIDE SEQUENCE [LARGE SCALE GENOMIC DNA]</scope>
    <source>
        <strain evidence="3 4">93TX-2</strain>
    </source>
</reference>
<evidence type="ECO:0000313" key="4">
    <source>
        <dbReference type="Proteomes" id="UP000238274"/>
    </source>
</evidence>
<sequence length="212" mass="24080">MEEPLSNSNGTSQTIASPVQPARDPPPLNPGQREPAMASQRIPRALNNLTRQPTSLSSIISHPRHLRNSLRQAPINGSLPSSVRFGSDAPHYSSVVSHSHLFVTFEKTRNTHIYLNRLLLLLPLDQPSGWLFGEKPLKPGEKRVREDWELIWYIGFWGTTFVGIMMQVYKPDRSLSSFFSNLISFDFPRLSFLSLFRLNLTLVYVLHLCISI</sequence>
<feature type="compositionally biased region" description="Polar residues" evidence="1">
    <location>
        <begin position="1"/>
        <end position="17"/>
    </location>
</feature>
<evidence type="ECO:0000256" key="2">
    <source>
        <dbReference type="SAM" id="Phobius"/>
    </source>
</evidence>
<evidence type="ECO:0000256" key="1">
    <source>
        <dbReference type="SAM" id="MobiDB-lite"/>
    </source>
</evidence>
<dbReference type="AlphaFoldDB" id="A0A2S4WFP7"/>
<reference evidence="4" key="2">
    <citation type="journal article" date="2018" name="BMC Genomics">
        <title>Genomic insights into host adaptation between the wheat stripe rust pathogen (Puccinia striiformis f. sp. tritici) and the barley stripe rust pathogen (Puccinia striiformis f. sp. hordei).</title>
        <authorList>
            <person name="Xia C."/>
            <person name="Wang M."/>
            <person name="Yin C."/>
            <person name="Cornejo O.E."/>
            <person name="Hulbert S.H."/>
            <person name="Chen X."/>
        </authorList>
    </citation>
    <scope>NUCLEOTIDE SEQUENCE [LARGE SCALE GENOMIC DNA]</scope>
    <source>
        <strain evidence="4">93TX-2</strain>
    </source>
</reference>
<dbReference type="Proteomes" id="UP000238274">
    <property type="component" value="Unassembled WGS sequence"/>
</dbReference>
<feature type="region of interest" description="Disordered" evidence="1">
    <location>
        <begin position="1"/>
        <end position="38"/>
    </location>
</feature>
<comment type="caution">
    <text evidence="3">The sequence shown here is derived from an EMBL/GenBank/DDBJ whole genome shotgun (WGS) entry which is preliminary data.</text>
</comment>
<reference evidence="4" key="3">
    <citation type="journal article" date="2018" name="Mol. Plant Microbe Interact.">
        <title>Genome sequence resources for the wheat stripe rust pathogen (Puccinia striiformis f. sp. tritici) and the barley stripe rust pathogen (Puccinia striiformis f. sp. hordei).</title>
        <authorList>
            <person name="Xia C."/>
            <person name="Wang M."/>
            <person name="Yin C."/>
            <person name="Cornejo O.E."/>
            <person name="Hulbert S.H."/>
            <person name="Chen X."/>
        </authorList>
    </citation>
    <scope>NUCLEOTIDE SEQUENCE [LARGE SCALE GENOMIC DNA]</scope>
    <source>
        <strain evidence="4">93TX-2</strain>
    </source>
</reference>
<proteinExistence type="predicted"/>
<keyword evidence="4" id="KW-1185">Reference proteome</keyword>
<dbReference type="EMBL" id="PKSM01000031">
    <property type="protein sequence ID" value="POW20571.1"/>
    <property type="molecule type" value="Genomic_DNA"/>
</dbReference>
<protein>
    <submittedName>
        <fullName evidence="3">Uncharacterized protein</fullName>
    </submittedName>
</protein>
<accession>A0A2S4WFP7</accession>
<dbReference type="PANTHER" id="PTHR40637:SF1">
    <property type="entry name" value="ESSS SUBUNIT OF NADH:UBIQUINONE OXIDOREDUCTASE (COMPLEX I) PROTEIN"/>
    <property type="match status" value="1"/>
</dbReference>
<feature type="transmembrane region" description="Helical" evidence="2">
    <location>
        <begin position="189"/>
        <end position="210"/>
    </location>
</feature>
<evidence type="ECO:0000313" key="3">
    <source>
        <dbReference type="EMBL" id="POW20571.1"/>
    </source>
</evidence>
<keyword evidence="2" id="KW-0812">Transmembrane</keyword>
<dbReference type="OrthoDB" id="2147978at2759"/>
<dbReference type="PANTHER" id="PTHR40637">
    <property type="entry name" value="ESSS SUBUNIT OF NADH:UBIQUINONE OXIDOREDUCTASE (COMPLEX I) PROTEIN"/>
    <property type="match status" value="1"/>
</dbReference>
<dbReference type="VEuPathDB" id="FungiDB:PSHT_03344"/>
<name>A0A2S4WFP7_9BASI</name>
<feature type="transmembrane region" description="Helical" evidence="2">
    <location>
        <begin position="150"/>
        <end position="169"/>
    </location>
</feature>
<gene>
    <name evidence="3" type="ORF">PSHT_03344</name>
</gene>
<keyword evidence="2" id="KW-0472">Membrane</keyword>
<dbReference type="VEuPathDB" id="FungiDB:PSTT_00475"/>
<keyword evidence="2" id="KW-1133">Transmembrane helix</keyword>